<evidence type="ECO:0000313" key="13">
    <source>
        <dbReference type="Proteomes" id="UP000030752"/>
    </source>
</evidence>
<feature type="transmembrane region" description="Helical" evidence="9">
    <location>
        <begin position="478"/>
        <end position="499"/>
    </location>
</feature>
<dbReference type="InParanoid" id="W2SD36"/>
<dbReference type="GeneID" id="19968059"/>
<reference evidence="12 13" key="1">
    <citation type="submission" date="2013-03" db="EMBL/GenBank/DDBJ databases">
        <title>The Genome Sequence of Phialophora europaea CBS 101466.</title>
        <authorList>
            <consortium name="The Broad Institute Genomics Platform"/>
            <person name="Cuomo C."/>
            <person name="de Hoog S."/>
            <person name="Gorbushina A."/>
            <person name="Walker B."/>
            <person name="Young S.K."/>
            <person name="Zeng Q."/>
            <person name="Gargeya S."/>
            <person name="Fitzgerald M."/>
            <person name="Haas B."/>
            <person name="Abouelleil A."/>
            <person name="Allen A.W."/>
            <person name="Alvarado L."/>
            <person name="Arachchi H.M."/>
            <person name="Berlin A.M."/>
            <person name="Chapman S.B."/>
            <person name="Gainer-Dewar J."/>
            <person name="Goldberg J."/>
            <person name="Griggs A."/>
            <person name="Gujja S."/>
            <person name="Hansen M."/>
            <person name="Howarth C."/>
            <person name="Imamovic A."/>
            <person name="Ireland A."/>
            <person name="Larimer J."/>
            <person name="McCowan C."/>
            <person name="Murphy C."/>
            <person name="Pearson M."/>
            <person name="Poon T.W."/>
            <person name="Priest M."/>
            <person name="Roberts A."/>
            <person name="Saif S."/>
            <person name="Shea T."/>
            <person name="Sisk P."/>
            <person name="Sykes S."/>
            <person name="Wortman J."/>
            <person name="Nusbaum C."/>
            <person name="Birren B."/>
        </authorList>
    </citation>
    <scope>NUCLEOTIDE SEQUENCE [LARGE SCALE GENOMIC DNA]</scope>
    <source>
        <strain evidence="12 13">CBS 101466</strain>
    </source>
</reference>
<keyword evidence="6 9" id="KW-0472">Membrane</keyword>
<dbReference type="eggNOG" id="KOG0475">
    <property type="taxonomic scope" value="Eukaryota"/>
</dbReference>
<keyword evidence="5 9" id="KW-0406">Ion transport</keyword>
<keyword evidence="4 9" id="KW-1133">Transmembrane helix</keyword>
<keyword evidence="3 9" id="KW-0812">Transmembrane</keyword>
<proteinExistence type="inferred from homology"/>
<gene>
    <name evidence="12" type="ORF">HMPREF1541_00720</name>
</gene>
<feature type="transmembrane region" description="Helical" evidence="9">
    <location>
        <begin position="519"/>
        <end position="544"/>
    </location>
</feature>
<evidence type="ECO:0000256" key="4">
    <source>
        <dbReference type="ARBA" id="ARBA00022989"/>
    </source>
</evidence>
<feature type="transmembrane region" description="Helical" evidence="9">
    <location>
        <begin position="419"/>
        <end position="436"/>
    </location>
</feature>
<dbReference type="PROSITE" id="PS51371">
    <property type="entry name" value="CBS"/>
    <property type="match status" value="1"/>
</dbReference>
<evidence type="ECO:0000256" key="5">
    <source>
        <dbReference type="ARBA" id="ARBA00023065"/>
    </source>
</evidence>
<dbReference type="SUPFAM" id="SSF54631">
    <property type="entry name" value="CBS-domain pair"/>
    <property type="match status" value="1"/>
</dbReference>
<dbReference type="Pfam" id="PF00654">
    <property type="entry name" value="Voltage_CLC"/>
    <property type="match status" value="1"/>
</dbReference>
<dbReference type="SMART" id="SM00116">
    <property type="entry name" value="CBS"/>
    <property type="match status" value="1"/>
</dbReference>
<dbReference type="CDD" id="cd03684">
    <property type="entry name" value="ClC_3_like"/>
    <property type="match status" value="1"/>
</dbReference>
<dbReference type="VEuPathDB" id="FungiDB:HMPREF1541_00720"/>
<keyword evidence="8" id="KW-0129">CBS domain</keyword>
<accession>W2SD36</accession>
<dbReference type="PANTHER" id="PTHR45711:SF3">
    <property type="entry name" value="CLC CHANNEL"/>
    <property type="match status" value="1"/>
</dbReference>
<evidence type="ECO:0000256" key="10">
    <source>
        <dbReference type="SAM" id="MobiDB-lite"/>
    </source>
</evidence>
<dbReference type="InterPro" id="IPR046342">
    <property type="entry name" value="CBS_dom_sf"/>
</dbReference>
<dbReference type="SUPFAM" id="SSF81340">
    <property type="entry name" value="Clc chloride channel"/>
    <property type="match status" value="1"/>
</dbReference>
<feature type="domain" description="CBS" evidence="11">
    <location>
        <begin position="777"/>
        <end position="835"/>
    </location>
</feature>
<feature type="transmembrane region" description="Helical" evidence="9">
    <location>
        <begin position="88"/>
        <end position="108"/>
    </location>
</feature>
<comment type="subcellular location">
    <subcellularLocation>
        <location evidence="1 9">Membrane</location>
        <topology evidence="1 9">Multi-pass membrane protein</topology>
    </subcellularLocation>
</comment>
<name>W2SD36_CYPE1</name>
<organism evidence="12 13">
    <name type="scientific">Cyphellophora europaea (strain CBS 101466)</name>
    <name type="common">Phialophora europaea</name>
    <dbReference type="NCBI Taxonomy" id="1220924"/>
    <lineage>
        <taxon>Eukaryota</taxon>
        <taxon>Fungi</taxon>
        <taxon>Dikarya</taxon>
        <taxon>Ascomycota</taxon>
        <taxon>Pezizomycotina</taxon>
        <taxon>Eurotiomycetes</taxon>
        <taxon>Chaetothyriomycetidae</taxon>
        <taxon>Chaetothyriales</taxon>
        <taxon>Cyphellophoraceae</taxon>
        <taxon>Cyphellophora</taxon>
    </lineage>
</organism>
<dbReference type="GO" id="GO:0005769">
    <property type="term" value="C:early endosome"/>
    <property type="evidence" value="ECO:0007669"/>
    <property type="project" value="TreeGrafter"/>
</dbReference>
<feature type="transmembrane region" description="Helical" evidence="9">
    <location>
        <begin position="304"/>
        <end position="327"/>
    </location>
</feature>
<evidence type="ECO:0000256" key="3">
    <source>
        <dbReference type="ARBA" id="ARBA00022692"/>
    </source>
</evidence>
<evidence type="ECO:0000256" key="1">
    <source>
        <dbReference type="ARBA" id="ARBA00004141"/>
    </source>
</evidence>
<dbReference type="Proteomes" id="UP000030752">
    <property type="component" value="Unassembled WGS sequence"/>
</dbReference>
<feature type="transmembrane region" description="Helical" evidence="9">
    <location>
        <begin position="165"/>
        <end position="185"/>
    </location>
</feature>
<evidence type="ECO:0000313" key="12">
    <source>
        <dbReference type="EMBL" id="ETN46535.1"/>
    </source>
</evidence>
<feature type="transmembrane region" description="Helical" evidence="9">
    <location>
        <begin position="378"/>
        <end position="398"/>
    </location>
</feature>
<dbReference type="InterPro" id="IPR014743">
    <property type="entry name" value="Cl-channel_core"/>
</dbReference>
<keyword evidence="7 9" id="KW-0868">Chloride</keyword>
<feature type="compositionally biased region" description="Low complexity" evidence="10">
    <location>
        <begin position="732"/>
        <end position="749"/>
    </location>
</feature>
<comment type="similarity">
    <text evidence="9">Belongs to the chloride channel (TC 2.A.49) family.</text>
</comment>
<dbReference type="GO" id="GO:0005794">
    <property type="term" value="C:Golgi apparatus"/>
    <property type="evidence" value="ECO:0007669"/>
    <property type="project" value="TreeGrafter"/>
</dbReference>
<evidence type="ECO:0000256" key="9">
    <source>
        <dbReference type="RuleBase" id="RU361221"/>
    </source>
</evidence>
<dbReference type="Gene3D" id="1.10.3080.10">
    <property type="entry name" value="Clc chloride channel"/>
    <property type="match status" value="1"/>
</dbReference>
<evidence type="ECO:0000256" key="8">
    <source>
        <dbReference type="PROSITE-ProRule" id="PRU00703"/>
    </source>
</evidence>
<dbReference type="Gene3D" id="3.90.1280.20">
    <property type="match status" value="1"/>
</dbReference>
<protein>
    <recommendedName>
        <fullName evidence="9">Chloride channel protein</fullName>
    </recommendedName>
</protein>
<sequence length="835" mass="89130">MAGDEEQPDERTQLLSVGRKLSTESLISSHVSKEEQLLSETSLGERLPYNDYTTIDWIHELVKDSFHYRTVHGGAGLRNRAAAVYDSCQGWIIAALSGIGTAFVAAFVDLAVSTVSDWKTGYCKASLLSSRDFCCTSKSPWVTLADAGPTCGSWHYWTTGYWTQFATYVGFALLFGIMAGGVTLLTKAQLPSTAPGHGDKGPIRQSSVVAHGSVPQPGATGKSMFMAAGSGIPEIKTILSGFVIPHFLSAKVLLVKAVGSIFAVSTGMCLGKEGPFVHISVCVAHLIGMRFPKYADNGRKIREVYAAGCAAGLSVAFGAPIGGVLFAYEEISTYFPRKVLWRAFICSLSAAITLRQLDPTGSGRLVLFETDYGTSYKVYHYPVFIMLGVFGGLFGGLFCKFNFAWSRRFRSYAIIKNNSVLEVFLVVLATALLQYPNPLTREPGDVIIKNLLVDCADASSEATYVCVNEHNGNPSPRYLGWLIYGSLVKLILTIITFGIKVPSGIIIPALDAGAFCGRLIGQLPLLSATISPGIFAMVGAGAFLAGVSRMTISLAVIMFELTGSLEYTVPSMLAIMVAKWTADALSPESVYDLAQTVLGHPFLDLDASMPLVQRAPRLVADLTPPQETMNEITVHVPATGLVNRRVLAEKLRLLKRRGLLDAGLVLVAKDTGMLLGYLAEGELEFGLGELADSGNHAPDCAVRVVNPGHRLYASASAAAATAAVAGHAPIAEEPEPVSSPSSPSHSTSAQANGPTVVAPMTSTAAEDADVLDLAVFVDRTPLTLAASAPMEYAVEMFGKLGIRYLMVTEDVSGRLVGVVIKKRLVDLLDRLKGEH</sequence>
<dbReference type="GO" id="GO:0005886">
    <property type="term" value="C:plasma membrane"/>
    <property type="evidence" value="ECO:0007669"/>
    <property type="project" value="TreeGrafter"/>
</dbReference>
<keyword evidence="2 9" id="KW-0813">Transport</keyword>
<dbReference type="PRINTS" id="PR00762">
    <property type="entry name" value="CLCHANNEL"/>
</dbReference>
<dbReference type="EMBL" id="KB822711">
    <property type="protein sequence ID" value="ETN46535.1"/>
    <property type="molecule type" value="Genomic_DNA"/>
</dbReference>
<dbReference type="AlphaFoldDB" id="W2SD36"/>
<dbReference type="PANTHER" id="PTHR45711">
    <property type="entry name" value="CHLORIDE CHANNEL PROTEIN"/>
    <property type="match status" value="1"/>
</dbReference>
<feature type="region of interest" description="Disordered" evidence="10">
    <location>
        <begin position="732"/>
        <end position="755"/>
    </location>
</feature>
<dbReference type="OrthoDB" id="44789at2759"/>
<dbReference type="InterPro" id="IPR000644">
    <property type="entry name" value="CBS_dom"/>
</dbReference>
<dbReference type="InterPro" id="IPR001807">
    <property type="entry name" value="ClC"/>
</dbReference>
<evidence type="ECO:0000259" key="11">
    <source>
        <dbReference type="PROSITE" id="PS51371"/>
    </source>
</evidence>
<dbReference type="STRING" id="1220924.W2SD36"/>
<dbReference type="HOGENOM" id="CLU_003181_2_2_1"/>
<evidence type="ECO:0000256" key="6">
    <source>
        <dbReference type="ARBA" id="ARBA00023136"/>
    </source>
</evidence>
<keyword evidence="13" id="KW-1185">Reference proteome</keyword>
<dbReference type="RefSeq" id="XP_008711247.1">
    <property type="nucleotide sequence ID" value="XM_008713025.1"/>
</dbReference>
<dbReference type="GO" id="GO:0005247">
    <property type="term" value="F:voltage-gated chloride channel activity"/>
    <property type="evidence" value="ECO:0007669"/>
    <property type="project" value="TreeGrafter"/>
</dbReference>
<evidence type="ECO:0000256" key="2">
    <source>
        <dbReference type="ARBA" id="ARBA00022448"/>
    </source>
</evidence>
<evidence type="ECO:0000256" key="7">
    <source>
        <dbReference type="ARBA" id="ARBA00023214"/>
    </source>
</evidence>
<comment type="caution">
    <text evidence="9">Lacks conserved residue(s) required for the propagation of feature annotation.</text>
</comment>